<feature type="domain" description="Myb-like" evidence="8">
    <location>
        <begin position="62"/>
        <end position="112"/>
    </location>
</feature>
<evidence type="ECO:0000313" key="10">
    <source>
        <dbReference type="EMBL" id="KAJ8499028.1"/>
    </source>
</evidence>
<dbReference type="GO" id="GO:0003677">
    <property type="term" value="F:DNA binding"/>
    <property type="evidence" value="ECO:0007669"/>
    <property type="project" value="UniProtKB-KW"/>
</dbReference>
<organism evidence="10 11">
    <name type="scientific">Ensete ventricosum</name>
    <name type="common">Abyssinian banana</name>
    <name type="synonym">Musa ensete</name>
    <dbReference type="NCBI Taxonomy" id="4639"/>
    <lineage>
        <taxon>Eukaryota</taxon>
        <taxon>Viridiplantae</taxon>
        <taxon>Streptophyta</taxon>
        <taxon>Embryophyta</taxon>
        <taxon>Tracheophyta</taxon>
        <taxon>Spermatophyta</taxon>
        <taxon>Magnoliopsida</taxon>
        <taxon>Liliopsida</taxon>
        <taxon>Zingiberales</taxon>
        <taxon>Musaceae</taxon>
        <taxon>Ensete</taxon>
    </lineage>
</organism>
<evidence type="ECO:0000313" key="11">
    <source>
        <dbReference type="Proteomes" id="UP001222027"/>
    </source>
</evidence>
<sequence>MGRPPRCDEFGLKKGPWTREEDKKLKDYIGKHGQGNWQRLPKLAGLNRCGKSCRLRWTNYLRPDIKRGEFTDEEEKLILQLHAVLGNKWSAIATRLPGRTDNEIKNYWNTNMRKKLLQMGIDPVTHQPRTDLNLLATMPSLLTVANLGSLTSSLDNSLQLQADAAHLIKLQLVQNLVQLLTCSATPNLDLLRLFGPAAPRNHRLNDALASTRQLSSLVILQSLTPTASREGLQHLTNSLSVDGGEAVAPAPAPADDMSWENTVEDKSCGTDTSVFPTSNSAASLDSVSPENMSRSETTSLEGSISATFEDWDDLDNDFGWAEILDRIAMS</sequence>
<feature type="region of interest" description="Disordered" evidence="7">
    <location>
        <begin position="265"/>
        <end position="301"/>
    </location>
</feature>
<accession>A0AAV8R5H3</accession>
<dbReference type="FunFam" id="1.10.10.60:FF:000349">
    <property type="entry name" value="Transcription factor MYB39"/>
    <property type="match status" value="1"/>
</dbReference>
<evidence type="ECO:0000256" key="5">
    <source>
        <dbReference type="ARBA" id="ARBA00023163"/>
    </source>
</evidence>
<dbReference type="GO" id="GO:0005634">
    <property type="term" value="C:nucleus"/>
    <property type="evidence" value="ECO:0007669"/>
    <property type="project" value="UniProtKB-SubCell"/>
</dbReference>
<keyword evidence="5" id="KW-0804">Transcription</keyword>
<comment type="caution">
    <text evidence="10">The sequence shown here is derived from an EMBL/GenBank/DDBJ whole genome shotgun (WGS) entry which is preliminary data.</text>
</comment>
<proteinExistence type="predicted"/>
<evidence type="ECO:0000256" key="1">
    <source>
        <dbReference type="ARBA" id="ARBA00004123"/>
    </source>
</evidence>
<protein>
    <submittedName>
        <fullName evidence="10">Uncharacterized protein</fullName>
    </submittedName>
</protein>
<keyword evidence="2" id="KW-0677">Repeat</keyword>
<dbReference type="AlphaFoldDB" id="A0AAV8R5H3"/>
<dbReference type="PANTHER" id="PTHR47994">
    <property type="entry name" value="F14D16.11-RELATED"/>
    <property type="match status" value="1"/>
</dbReference>
<dbReference type="InterPro" id="IPR001005">
    <property type="entry name" value="SANT/Myb"/>
</dbReference>
<evidence type="ECO:0000256" key="3">
    <source>
        <dbReference type="ARBA" id="ARBA00023015"/>
    </source>
</evidence>
<dbReference type="SMART" id="SM00717">
    <property type="entry name" value="SANT"/>
    <property type="match status" value="2"/>
</dbReference>
<evidence type="ECO:0000259" key="9">
    <source>
        <dbReference type="PROSITE" id="PS51294"/>
    </source>
</evidence>
<dbReference type="Pfam" id="PF00249">
    <property type="entry name" value="Myb_DNA-binding"/>
    <property type="match status" value="2"/>
</dbReference>
<dbReference type="InterPro" id="IPR015495">
    <property type="entry name" value="Myb_TF_plants"/>
</dbReference>
<dbReference type="CDD" id="cd00167">
    <property type="entry name" value="SANT"/>
    <property type="match status" value="2"/>
</dbReference>
<dbReference type="FunFam" id="1.10.10.60:FF:000001">
    <property type="entry name" value="MYB-related transcription factor"/>
    <property type="match status" value="1"/>
</dbReference>
<evidence type="ECO:0000256" key="4">
    <source>
        <dbReference type="ARBA" id="ARBA00023125"/>
    </source>
</evidence>
<dbReference type="SUPFAM" id="SSF46689">
    <property type="entry name" value="Homeodomain-like"/>
    <property type="match status" value="1"/>
</dbReference>
<dbReference type="PANTHER" id="PTHR47994:SF5">
    <property type="entry name" value="F14D16.11-RELATED"/>
    <property type="match status" value="1"/>
</dbReference>
<dbReference type="InterPro" id="IPR009057">
    <property type="entry name" value="Homeodomain-like_sf"/>
</dbReference>
<comment type="subcellular location">
    <subcellularLocation>
        <location evidence="1">Nucleus</location>
    </subcellularLocation>
</comment>
<evidence type="ECO:0000259" key="8">
    <source>
        <dbReference type="PROSITE" id="PS50090"/>
    </source>
</evidence>
<gene>
    <name evidence="10" type="ORF">OPV22_009580</name>
</gene>
<dbReference type="PROSITE" id="PS50090">
    <property type="entry name" value="MYB_LIKE"/>
    <property type="match status" value="2"/>
</dbReference>
<dbReference type="PROSITE" id="PS51294">
    <property type="entry name" value="HTH_MYB"/>
    <property type="match status" value="2"/>
</dbReference>
<evidence type="ECO:0000256" key="7">
    <source>
        <dbReference type="SAM" id="MobiDB-lite"/>
    </source>
</evidence>
<keyword evidence="6" id="KW-0539">Nucleus</keyword>
<feature type="domain" description="HTH myb-type" evidence="9">
    <location>
        <begin position="9"/>
        <end position="61"/>
    </location>
</feature>
<evidence type="ECO:0000256" key="2">
    <source>
        <dbReference type="ARBA" id="ARBA00022737"/>
    </source>
</evidence>
<dbReference type="EMBL" id="JAQQAF010000003">
    <property type="protein sequence ID" value="KAJ8499028.1"/>
    <property type="molecule type" value="Genomic_DNA"/>
</dbReference>
<evidence type="ECO:0000256" key="6">
    <source>
        <dbReference type="ARBA" id="ARBA00023242"/>
    </source>
</evidence>
<reference evidence="10 11" key="1">
    <citation type="submission" date="2022-12" db="EMBL/GenBank/DDBJ databases">
        <title>Chromosome-scale assembly of the Ensete ventricosum genome.</title>
        <authorList>
            <person name="Dussert Y."/>
            <person name="Stocks J."/>
            <person name="Wendawek A."/>
            <person name="Woldeyes F."/>
            <person name="Nichols R.A."/>
            <person name="Borrell J.S."/>
        </authorList>
    </citation>
    <scope>NUCLEOTIDE SEQUENCE [LARGE SCALE GENOMIC DNA]</scope>
    <source>
        <strain evidence="11">cv. Maze</strain>
        <tissue evidence="10">Seeds</tissue>
    </source>
</reference>
<feature type="domain" description="HTH myb-type" evidence="9">
    <location>
        <begin position="62"/>
        <end position="116"/>
    </location>
</feature>
<feature type="compositionally biased region" description="Polar residues" evidence="7">
    <location>
        <begin position="269"/>
        <end position="301"/>
    </location>
</feature>
<dbReference type="InterPro" id="IPR017930">
    <property type="entry name" value="Myb_dom"/>
</dbReference>
<dbReference type="Proteomes" id="UP001222027">
    <property type="component" value="Unassembled WGS sequence"/>
</dbReference>
<name>A0AAV8R5H3_ENSVE</name>
<keyword evidence="3" id="KW-0805">Transcription regulation</keyword>
<keyword evidence="11" id="KW-1185">Reference proteome</keyword>
<dbReference type="Gene3D" id="1.10.10.60">
    <property type="entry name" value="Homeodomain-like"/>
    <property type="match status" value="2"/>
</dbReference>
<keyword evidence="4" id="KW-0238">DNA-binding</keyword>
<feature type="domain" description="Myb-like" evidence="8">
    <location>
        <begin position="9"/>
        <end position="61"/>
    </location>
</feature>